<dbReference type="OrthoDB" id="63267at2759"/>
<dbReference type="EMBL" id="CAJPEX010000061">
    <property type="protein sequence ID" value="CAG0912902.1"/>
    <property type="molecule type" value="Genomic_DNA"/>
</dbReference>
<dbReference type="GO" id="GO:0007165">
    <property type="term" value="P:signal transduction"/>
    <property type="evidence" value="ECO:0007669"/>
    <property type="project" value="InterPro"/>
</dbReference>
<evidence type="ECO:0000313" key="4">
    <source>
        <dbReference type="EMBL" id="CAD7272750.1"/>
    </source>
</evidence>
<evidence type="ECO:0000259" key="3">
    <source>
        <dbReference type="PROSITE" id="PS51860"/>
    </source>
</evidence>
<accession>A0A7R9BCR6</accession>
<protein>
    <recommendedName>
        <fullName evidence="3">REM-1 domain-containing protein</fullName>
    </recommendedName>
</protein>
<dbReference type="InterPro" id="IPR036274">
    <property type="entry name" value="HR1_rpt_sf"/>
</dbReference>
<feature type="region of interest" description="Disordered" evidence="2">
    <location>
        <begin position="14"/>
        <end position="34"/>
    </location>
</feature>
<dbReference type="InterPro" id="IPR011072">
    <property type="entry name" value="HR1_rho-bd"/>
</dbReference>
<evidence type="ECO:0000256" key="2">
    <source>
        <dbReference type="SAM" id="MobiDB-lite"/>
    </source>
</evidence>
<evidence type="ECO:0000313" key="5">
    <source>
        <dbReference type="Proteomes" id="UP000678499"/>
    </source>
</evidence>
<dbReference type="FunFam" id="1.10.287.160:FF:000003">
    <property type="entry name" value="Putative serine/threonine-protein kinase N2"/>
    <property type="match status" value="1"/>
</dbReference>
<keyword evidence="5" id="KW-1185">Reference proteome</keyword>
<dbReference type="EMBL" id="OA882098">
    <property type="protein sequence ID" value="CAD7272750.1"/>
    <property type="molecule type" value="Genomic_DNA"/>
</dbReference>
<dbReference type="Proteomes" id="UP000678499">
    <property type="component" value="Unassembled WGS sequence"/>
</dbReference>
<evidence type="ECO:0000256" key="1">
    <source>
        <dbReference type="PROSITE-ProRule" id="PRU01207"/>
    </source>
</evidence>
<proteinExistence type="predicted"/>
<dbReference type="AlphaFoldDB" id="A0A7R9BCR6"/>
<name>A0A7R9BCR6_9CRUS</name>
<organism evidence="4">
    <name type="scientific">Notodromas monacha</name>
    <dbReference type="NCBI Taxonomy" id="399045"/>
    <lineage>
        <taxon>Eukaryota</taxon>
        <taxon>Metazoa</taxon>
        <taxon>Ecdysozoa</taxon>
        <taxon>Arthropoda</taxon>
        <taxon>Crustacea</taxon>
        <taxon>Oligostraca</taxon>
        <taxon>Ostracoda</taxon>
        <taxon>Podocopa</taxon>
        <taxon>Podocopida</taxon>
        <taxon>Cypridocopina</taxon>
        <taxon>Cypridoidea</taxon>
        <taxon>Cyprididae</taxon>
        <taxon>Notodromas</taxon>
    </lineage>
</organism>
<dbReference type="Gene3D" id="1.10.287.160">
    <property type="entry name" value="HR1 repeat"/>
    <property type="match status" value="2"/>
</dbReference>
<dbReference type="SMART" id="SM00742">
    <property type="entry name" value="Hr1"/>
    <property type="match status" value="2"/>
</dbReference>
<dbReference type="PROSITE" id="PS51860">
    <property type="entry name" value="REM_1"/>
    <property type="match status" value="1"/>
</dbReference>
<dbReference type="SUPFAM" id="SSF46585">
    <property type="entry name" value="HR1 repeat"/>
    <property type="match status" value="2"/>
</dbReference>
<keyword evidence="1" id="KW-0175">Coiled coil</keyword>
<dbReference type="Pfam" id="PF02185">
    <property type="entry name" value="HR1"/>
    <property type="match status" value="1"/>
</dbReference>
<reference evidence="4" key="1">
    <citation type="submission" date="2020-11" db="EMBL/GenBank/DDBJ databases">
        <authorList>
            <person name="Tran Van P."/>
        </authorList>
    </citation>
    <scope>NUCLEOTIDE SEQUENCE</scope>
</reference>
<dbReference type="CDD" id="cd11623">
    <property type="entry name" value="HR1_PKN_2"/>
    <property type="match status" value="1"/>
</dbReference>
<sequence>MSHRKLLKRLQETLGENAGEVKPRKNSAPVIGGVPVMPALPPARTGKRHPVFMSQDAESVSMPSETDVPRPGFYDDTMGPGRNSHAPVSVTQSLEGSLDSLTPASLLDQRLQSLEKQLDIELKVKAGAENMIAMYSSGASKDRKLLAEAQQMLSDSKAKIEYIKMRINKAKQTQGAGDGDVSKTKDRSLDLGLMTPVEERIEELRHHLRIESAVVEGARNAIRLLQSQKVPDKKALQEMVYDRQQNASFCRALRGVPLVLRSPGTSWMRKCQQGRWPIPPVKEQK</sequence>
<gene>
    <name evidence="4" type="ORF">NMOB1V02_LOCUS672</name>
</gene>
<feature type="domain" description="REM-1" evidence="3">
    <location>
        <begin position="97"/>
        <end position="176"/>
    </location>
</feature>